<reference evidence="3 4" key="1">
    <citation type="journal article" date="2020" name="IScience">
        <title>Genome Sequencing of the Endangered Kingdonia uniflora (Circaeasteraceae, Ranunculales) Reveals Potential Mechanisms of Evolutionary Specialization.</title>
        <authorList>
            <person name="Sun Y."/>
            <person name="Deng T."/>
            <person name="Zhang A."/>
            <person name="Moore M.J."/>
            <person name="Landis J.B."/>
            <person name="Lin N."/>
            <person name="Zhang H."/>
            <person name="Zhang X."/>
            <person name="Huang J."/>
            <person name="Zhang X."/>
            <person name="Sun H."/>
            <person name="Wang H."/>
        </authorList>
    </citation>
    <scope>NUCLEOTIDE SEQUENCE [LARGE SCALE GENOMIC DNA]</scope>
    <source>
        <strain evidence="3">TB1705</strain>
        <tissue evidence="3">Leaf</tissue>
    </source>
</reference>
<keyword evidence="1" id="KW-0802">TPR repeat</keyword>
<dbReference type="Proteomes" id="UP000541444">
    <property type="component" value="Unassembled WGS sequence"/>
</dbReference>
<dbReference type="GO" id="GO:0005737">
    <property type="term" value="C:cytoplasm"/>
    <property type="evidence" value="ECO:0007669"/>
    <property type="project" value="TreeGrafter"/>
</dbReference>
<sequence>MTTHNNQDLGRKPSVGAKLAPSQGLGQGRRAPMERIGISGELESMLTDYQQSKGSSNLVRASSNNVMLMGTREMESSANEKYGVREPQKPKEPTGSLCRAISTRMDPKQLKVMGNEDYKVGRFAEALALYEHAILIDPSKASYRLGDAEKALYHYKHSGPEADITDIAKAKVLQTHLLKCTEARRHRDWNTLIKETGLTISSGADSAPQVWVDRFDDAVVAAQRASRLDSSNKEINAILRRTRGAAAARSNGNELFKISKILEACTSGAITAAPILNLSRASSIIMLLAYVTYIFFQLKTHRQLF</sequence>
<dbReference type="InterPro" id="IPR019734">
    <property type="entry name" value="TPR_rpt"/>
</dbReference>
<feature type="compositionally biased region" description="Basic and acidic residues" evidence="2">
    <location>
        <begin position="82"/>
        <end position="92"/>
    </location>
</feature>
<keyword evidence="4" id="KW-1185">Reference proteome</keyword>
<accession>A0A7J7MZ01</accession>
<feature type="repeat" description="TPR" evidence="1">
    <location>
        <begin position="107"/>
        <end position="140"/>
    </location>
</feature>
<evidence type="ECO:0000313" key="4">
    <source>
        <dbReference type="Proteomes" id="UP000541444"/>
    </source>
</evidence>
<dbReference type="InterPro" id="IPR011990">
    <property type="entry name" value="TPR-like_helical_dom_sf"/>
</dbReference>
<feature type="region of interest" description="Disordered" evidence="2">
    <location>
        <begin position="75"/>
        <end position="96"/>
    </location>
</feature>
<dbReference type="PROSITE" id="PS50005">
    <property type="entry name" value="TPR"/>
    <property type="match status" value="1"/>
</dbReference>
<dbReference type="EMBL" id="JACGCM010001183">
    <property type="protein sequence ID" value="KAF6159992.1"/>
    <property type="molecule type" value="Genomic_DNA"/>
</dbReference>
<dbReference type="PANTHER" id="PTHR46050">
    <property type="entry name" value="TPR REPEAT-CONTAINING THIOREDOXIN"/>
    <property type="match status" value="1"/>
</dbReference>
<dbReference type="AlphaFoldDB" id="A0A7J7MZ01"/>
<evidence type="ECO:0000256" key="1">
    <source>
        <dbReference type="PROSITE-ProRule" id="PRU00339"/>
    </source>
</evidence>
<proteinExistence type="predicted"/>
<evidence type="ECO:0000256" key="2">
    <source>
        <dbReference type="SAM" id="MobiDB-lite"/>
    </source>
</evidence>
<protein>
    <submittedName>
        <fullName evidence="3">Uncharacterized protein</fullName>
    </submittedName>
</protein>
<name>A0A7J7MZ01_9MAGN</name>
<organism evidence="3 4">
    <name type="scientific">Kingdonia uniflora</name>
    <dbReference type="NCBI Taxonomy" id="39325"/>
    <lineage>
        <taxon>Eukaryota</taxon>
        <taxon>Viridiplantae</taxon>
        <taxon>Streptophyta</taxon>
        <taxon>Embryophyta</taxon>
        <taxon>Tracheophyta</taxon>
        <taxon>Spermatophyta</taxon>
        <taxon>Magnoliopsida</taxon>
        <taxon>Ranunculales</taxon>
        <taxon>Circaeasteraceae</taxon>
        <taxon>Kingdonia</taxon>
    </lineage>
</organism>
<dbReference type="OrthoDB" id="2335338at2759"/>
<dbReference type="SUPFAM" id="SSF48452">
    <property type="entry name" value="TPR-like"/>
    <property type="match status" value="1"/>
</dbReference>
<gene>
    <name evidence="3" type="ORF">GIB67_033076</name>
</gene>
<comment type="caution">
    <text evidence="3">The sequence shown here is derived from an EMBL/GenBank/DDBJ whole genome shotgun (WGS) entry which is preliminary data.</text>
</comment>
<dbReference type="PANTHER" id="PTHR46050:SF7">
    <property type="entry name" value="TETRATRICOPEPTIDE REPEAT (TPR)-LIKE SUPERFAMILY PROTEIN"/>
    <property type="match status" value="1"/>
</dbReference>
<dbReference type="InterPro" id="IPR044534">
    <property type="entry name" value="TTL1-4"/>
</dbReference>
<evidence type="ECO:0000313" key="3">
    <source>
        <dbReference type="EMBL" id="KAF6159992.1"/>
    </source>
</evidence>
<feature type="region of interest" description="Disordered" evidence="2">
    <location>
        <begin position="1"/>
        <end position="32"/>
    </location>
</feature>
<dbReference type="Gene3D" id="1.25.40.10">
    <property type="entry name" value="Tetratricopeptide repeat domain"/>
    <property type="match status" value="1"/>
</dbReference>